<name>A0ABD1ZC09_9MARC</name>
<feature type="region of interest" description="Disordered" evidence="1">
    <location>
        <begin position="191"/>
        <end position="214"/>
    </location>
</feature>
<dbReference type="EMBL" id="JBHFFA010000002">
    <property type="protein sequence ID" value="KAL2645296.1"/>
    <property type="molecule type" value="Genomic_DNA"/>
</dbReference>
<evidence type="ECO:0000313" key="3">
    <source>
        <dbReference type="Proteomes" id="UP001605036"/>
    </source>
</evidence>
<gene>
    <name evidence="2" type="ORF">R1flu_012883</name>
</gene>
<dbReference type="AlphaFoldDB" id="A0ABD1ZC09"/>
<accession>A0ABD1ZC09</accession>
<dbReference type="PANTHER" id="PTHR10476">
    <property type="entry name" value="CHARGED MULTIVESICULAR BODY PROTEIN"/>
    <property type="match status" value="1"/>
</dbReference>
<evidence type="ECO:0000256" key="1">
    <source>
        <dbReference type="SAM" id="MobiDB-lite"/>
    </source>
</evidence>
<protein>
    <submittedName>
        <fullName evidence="2">Uncharacterized protein</fullName>
    </submittedName>
</protein>
<feature type="region of interest" description="Disordered" evidence="1">
    <location>
        <begin position="1"/>
        <end position="24"/>
    </location>
</feature>
<proteinExistence type="predicted"/>
<sequence>MEKVMGLIKSKPTPQQQLRDWQRKLRQEARNIDRQIRDIQREEKNVQKAIKEAAKRNDMTSAKSLARELVSSRRVVSRLYENRAQLNSVSMHLGESLATVKAVGHIQKSTEVMKLVNGLLKAPEVAATMQELSKEMMKSGVVEEMVNDALDSALDSEDIEDEIEDEVEKVLTEVAGETIAQLPETVVPKKDKLKPDVEIEPEEEKAALAEGDDDAEMEALRARLASVRS</sequence>
<dbReference type="Proteomes" id="UP001605036">
    <property type="component" value="Unassembled WGS sequence"/>
</dbReference>
<reference evidence="2 3" key="1">
    <citation type="submission" date="2024-09" db="EMBL/GenBank/DDBJ databases">
        <title>Chromosome-scale assembly of Riccia fluitans.</title>
        <authorList>
            <person name="Paukszto L."/>
            <person name="Sawicki J."/>
            <person name="Karawczyk K."/>
            <person name="Piernik-Szablinska J."/>
            <person name="Szczecinska M."/>
            <person name="Mazdziarz M."/>
        </authorList>
    </citation>
    <scope>NUCLEOTIDE SEQUENCE [LARGE SCALE GENOMIC DNA]</scope>
    <source>
        <strain evidence="2">Rf_01</strain>
        <tissue evidence="2">Aerial parts of the thallus</tissue>
    </source>
</reference>
<dbReference type="Pfam" id="PF03357">
    <property type="entry name" value="Snf7"/>
    <property type="match status" value="1"/>
</dbReference>
<dbReference type="InterPro" id="IPR005024">
    <property type="entry name" value="Snf7_fam"/>
</dbReference>
<comment type="caution">
    <text evidence="2">The sequence shown here is derived from an EMBL/GenBank/DDBJ whole genome shotgun (WGS) entry which is preliminary data.</text>
</comment>
<evidence type="ECO:0000313" key="2">
    <source>
        <dbReference type="EMBL" id="KAL2645296.1"/>
    </source>
</evidence>
<keyword evidence="3" id="KW-1185">Reference proteome</keyword>
<dbReference type="Gene3D" id="6.10.140.1230">
    <property type="match status" value="1"/>
</dbReference>
<organism evidence="2 3">
    <name type="scientific">Riccia fluitans</name>
    <dbReference type="NCBI Taxonomy" id="41844"/>
    <lineage>
        <taxon>Eukaryota</taxon>
        <taxon>Viridiplantae</taxon>
        <taxon>Streptophyta</taxon>
        <taxon>Embryophyta</taxon>
        <taxon>Marchantiophyta</taxon>
        <taxon>Marchantiopsida</taxon>
        <taxon>Marchantiidae</taxon>
        <taxon>Marchantiales</taxon>
        <taxon>Ricciaceae</taxon>
        <taxon>Riccia</taxon>
    </lineage>
</organism>